<evidence type="ECO:0000256" key="1">
    <source>
        <dbReference type="ARBA" id="ARBA00009500"/>
    </source>
</evidence>
<dbReference type="SUPFAM" id="SSF56574">
    <property type="entry name" value="Serpins"/>
    <property type="match status" value="2"/>
</dbReference>
<proteinExistence type="inferred from homology"/>
<dbReference type="PROSITE" id="PS00284">
    <property type="entry name" value="SERPIN"/>
    <property type="match status" value="1"/>
</dbReference>
<dbReference type="Pfam" id="PF00079">
    <property type="entry name" value="Serpin"/>
    <property type="match status" value="1"/>
</dbReference>
<dbReference type="InterPro" id="IPR042178">
    <property type="entry name" value="Serpin_sf_1"/>
</dbReference>
<dbReference type="Proteomes" id="UP000252519">
    <property type="component" value="Unassembled WGS sequence"/>
</dbReference>
<dbReference type="GO" id="GO:0004867">
    <property type="term" value="F:serine-type endopeptidase inhibitor activity"/>
    <property type="evidence" value="ECO:0007669"/>
    <property type="project" value="InterPro"/>
</dbReference>
<comment type="caution">
    <text evidence="3">The sequence shown here is derived from an EMBL/GenBank/DDBJ whole genome shotgun (WGS) entry which is preliminary data.</text>
</comment>
<name>A0A368F8D7_ANCCA</name>
<dbReference type="PANTHER" id="PTHR11461">
    <property type="entry name" value="SERINE PROTEASE INHIBITOR, SERPIN"/>
    <property type="match status" value="1"/>
</dbReference>
<accession>A0A368F8D7</accession>
<feature type="domain" description="Serpin" evidence="2">
    <location>
        <begin position="49"/>
        <end position="101"/>
    </location>
</feature>
<sequence>MAKQGLFGSQGSVDEEGTTAAAATVIKIVPLSARLDQPKKFVADHPFIFVDEEGTTAAAATFFKIIPYSARVDQPVEFVANHPFIFALTKNNNPLFIGQFV</sequence>
<dbReference type="GO" id="GO:0005615">
    <property type="term" value="C:extracellular space"/>
    <property type="evidence" value="ECO:0007669"/>
    <property type="project" value="InterPro"/>
</dbReference>
<dbReference type="PANTHER" id="PTHR11461:SF211">
    <property type="entry name" value="GH10112P-RELATED"/>
    <property type="match status" value="1"/>
</dbReference>
<dbReference type="OrthoDB" id="9518664at2759"/>
<evidence type="ECO:0000313" key="3">
    <source>
        <dbReference type="EMBL" id="RCN28386.1"/>
    </source>
</evidence>
<dbReference type="InterPro" id="IPR036186">
    <property type="entry name" value="Serpin_sf"/>
</dbReference>
<dbReference type="Gene3D" id="3.30.497.10">
    <property type="entry name" value="Antithrombin, subunit I, domain 2"/>
    <property type="match status" value="1"/>
</dbReference>
<dbReference type="InterPro" id="IPR023796">
    <property type="entry name" value="Serpin_dom"/>
</dbReference>
<evidence type="ECO:0000259" key="2">
    <source>
        <dbReference type="Pfam" id="PF00079"/>
    </source>
</evidence>
<dbReference type="AlphaFoldDB" id="A0A368F8D7"/>
<keyword evidence="4" id="KW-1185">Reference proteome</keyword>
<organism evidence="3 4">
    <name type="scientific">Ancylostoma caninum</name>
    <name type="common">Dog hookworm</name>
    <dbReference type="NCBI Taxonomy" id="29170"/>
    <lineage>
        <taxon>Eukaryota</taxon>
        <taxon>Metazoa</taxon>
        <taxon>Ecdysozoa</taxon>
        <taxon>Nematoda</taxon>
        <taxon>Chromadorea</taxon>
        <taxon>Rhabditida</taxon>
        <taxon>Rhabditina</taxon>
        <taxon>Rhabditomorpha</taxon>
        <taxon>Strongyloidea</taxon>
        <taxon>Ancylostomatidae</taxon>
        <taxon>Ancylostomatinae</taxon>
        <taxon>Ancylostoma</taxon>
    </lineage>
</organism>
<dbReference type="EMBL" id="JOJR01002656">
    <property type="protein sequence ID" value="RCN28386.1"/>
    <property type="molecule type" value="Genomic_DNA"/>
</dbReference>
<gene>
    <name evidence="3" type="ORF">ANCCAN_25868</name>
</gene>
<dbReference type="InterPro" id="IPR000215">
    <property type="entry name" value="Serpin_fam"/>
</dbReference>
<dbReference type="InterPro" id="IPR023795">
    <property type="entry name" value="Serpin_CS"/>
</dbReference>
<reference evidence="3 4" key="1">
    <citation type="submission" date="2014-10" db="EMBL/GenBank/DDBJ databases">
        <title>Draft genome of the hookworm Ancylostoma caninum.</title>
        <authorList>
            <person name="Mitreva M."/>
        </authorList>
    </citation>
    <scope>NUCLEOTIDE SEQUENCE [LARGE SCALE GENOMIC DNA]</scope>
    <source>
        <strain evidence="3 4">Baltimore</strain>
    </source>
</reference>
<comment type="similarity">
    <text evidence="1">Belongs to the serpin family.</text>
</comment>
<dbReference type="Gene3D" id="2.30.39.10">
    <property type="entry name" value="Alpha-1-antitrypsin, domain 1"/>
    <property type="match status" value="1"/>
</dbReference>
<protein>
    <recommendedName>
        <fullName evidence="2">Serpin domain-containing protein</fullName>
    </recommendedName>
</protein>
<evidence type="ECO:0000313" key="4">
    <source>
        <dbReference type="Proteomes" id="UP000252519"/>
    </source>
</evidence>
<dbReference type="InterPro" id="IPR042185">
    <property type="entry name" value="Serpin_sf_2"/>
</dbReference>
<dbReference type="STRING" id="29170.A0A368F8D7"/>